<comment type="similarity">
    <text evidence="2">Belongs to the branched chain amino acid transporter family.</text>
</comment>
<dbReference type="GO" id="GO:0015188">
    <property type="term" value="F:L-isoleucine transmembrane transporter activity"/>
    <property type="evidence" value="ECO:0007669"/>
    <property type="project" value="TreeGrafter"/>
</dbReference>
<feature type="transmembrane region" description="Helical" evidence="9">
    <location>
        <begin position="318"/>
        <end position="336"/>
    </location>
</feature>
<feature type="transmembrane region" description="Helical" evidence="9">
    <location>
        <begin position="37"/>
        <end position="62"/>
    </location>
</feature>
<feature type="transmembrane region" description="Helical" evidence="9">
    <location>
        <begin position="83"/>
        <end position="111"/>
    </location>
</feature>
<keyword evidence="7 9" id="KW-1133">Transmembrane helix</keyword>
<sequence length="455" mass="49096">MIHTHTLSLSFMLFSFFFGAGNLILPPLLGKHAGTTLATALLGFATSAVLIPIAGLITIAHAGGIVPLSERVGKRFAHLYPAITLLVIGPALSIPRAGIVPFALAIAPLIHRANTTLLAQLIYTTCFFIVSYWLCMRPHTLSNTLGKVLTPALLVLVLLLFLASFTPTLGPYLPAQGAYATHIPFSQGFLDGYLTTDALASLMFGNMILTYLHRTRYTTAPFPPTPANTLADMRTVAWIAGVMLFFTYGVLAHLGALSARQLPHTVNGAHILASVSRHLFGKAGIALLGLIFTIACLTTCAGLLVCVSEYFHKRAPRVSYLCWIRLFTISSFALANTGLERILAYGTPLLMILYPISLVLIGISHLERLIRIPRAAYRLTVWSAGTLSTCAVGTPLVAHTRIGHVLNTLIHTLPLAQEQLCWLIPSAAVLILSTAHARLREKTCTPRGTLPLTDN</sequence>
<feature type="transmembrane region" description="Helical" evidence="9">
    <location>
        <begin position="148"/>
        <end position="173"/>
    </location>
</feature>
<dbReference type="NCBIfam" id="TIGR00796">
    <property type="entry name" value="livcs"/>
    <property type="match status" value="1"/>
</dbReference>
<evidence type="ECO:0000256" key="3">
    <source>
        <dbReference type="ARBA" id="ARBA00022448"/>
    </source>
</evidence>
<keyword evidence="4" id="KW-1003">Cell membrane</keyword>
<evidence type="ECO:0000256" key="1">
    <source>
        <dbReference type="ARBA" id="ARBA00004651"/>
    </source>
</evidence>
<feature type="transmembrane region" description="Helical" evidence="9">
    <location>
        <begin position="375"/>
        <end position="399"/>
    </location>
</feature>
<evidence type="ECO:0000313" key="10">
    <source>
        <dbReference type="EMBL" id="ACD70692.1"/>
    </source>
</evidence>
<dbReference type="PANTHER" id="PTHR30588">
    <property type="entry name" value="BRANCHED-CHAIN AMINO ACID TRANSPORT SYSTEM 2 CARRIER PROTEIN"/>
    <property type="match status" value="1"/>
</dbReference>
<dbReference type="PANTHER" id="PTHR30588:SF0">
    <property type="entry name" value="BRANCHED-CHAIN AMINO ACID PERMEASE BRNQ"/>
    <property type="match status" value="1"/>
</dbReference>
<dbReference type="EMBL" id="CP000805">
    <property type="protein sequence ID" value="ACD70692.1"/>
    <property type="molecule type" value="Genomic_DNA"/>
</dbReference>
<keyword evidence="8 9" id="KW-0472">Membrane</keyword>
<organism evidence="10 11">
    <name type="scientific">Treponema pallidum subsp. pallidum (strain SS14)</name>
    <dbReference type="NCBI Taxonomy" id="455434"/>
    <lineage>
        <taxon>Bacteria</taxon>
        <taxon>Pseudomonadati</taxon>
        <taxon>Spirochaetota</taxon>
        <taxon>Spirochaetia</taxon>
        <taxon>Spirochaetales</taxon>
        <taxon>Treponemataceae</taxon>
        <taxon>Treponema</taxon>
    </lineage>
</organism>
<evidence type="ECO:0000256" key="2">
    <source>
        <dbReference type="ARBA" id="ARBA00008540"/>
    </source>
</evidence>
<evidence type="ECO:0000313" key="11">
    <source>
        <dbReference type="Proteomes" id="UP000001202"/>
    </source>
</evidence>
<name>A0A0H3BK28_TREPS</name>
<feature type="transmembrane region" description="Helical" evidence="9">
    <location>
        <begin position="419"/>
        <end position="437"/>
    </location>
</feature>
<gene>
    <name evidence="10" type="primary">braC</name>
    <name evidence="10" type="ordered locus">TPASS_0265</name>
</gene>
<evidence type="ECO:0000256" key="4">
    <source>
        <dbReference type="ARBA" id="ARBA00022475"/>
    </source>
</evidence>
<reference evidence="10 11" key="1">
    <citation type="journal article" date="2008" name="BMC Microbiol.">
        <title>Complete genome sequence of Treponema pallidum ssp. pallidum strain SS14 determined with oligonucleotide arrays.</title>
        <authorList>
            <person name="Matejkova P."/>
            <person name="Strouhal M."/>
            <person name="Smajs D."/>
            <person name="Norris S.J."/>
            <person name="Palzkill T."/>
            <person name="Petrosino J.F."/>
            <person name="Sodergren E."/>
            <person name="Norton J.E."/>
            <person name="Singh J."/>
            <person name="Richmond T.A."/>
            <person name="Molla M.N."/>
            <person name="Albert T.J."/>
            <person name="Weinstock G.M."/>
        </authorList>
    </citation>
    <scope>NUCLEOTIDE SEQUENCE [LARGE SCALE GENOMIC DNA]</scope>
    <source>
        <strain evidence="10 11">SS14</strain>
    </source>
</reference>
<dbReference type="Pfam" id="PF05525">
    <property type="entry name" value="Branch_AA_trans"/>
    <property type="match status" value="1"/>
</dbReference>
<dbReference type="GO" id="GO:0015818">
    <property type="term" value="P:isoleucine transport"/>
    <property type="evidence" value="ECO:0007669"/>
    <property type="project" value="TreeGrafter"/>
</dbReference>
<dbReference type="GO" id="GO:0005304">
    <property type="term" value="F:L-valine transmembrane transporter activity"/>
    <property type="evidence" value="ECO:0007669"/>
    <property type="project" value="TreeGrafter"/>
</dbReference>
<evidence type="ECO:0000256" key="7">
    <source>
        <dbReference type="ARBA" id="ARBA00022989"/>
    </source>
</evidence>
<dbReference type="GO" id="GO:0005886">
    <property type="term" value="C:plasma membrane"/>
    <property type="evidence" value="ECO:0007669"/>
    <property type="project" value="UniProtKB-SubCell"/>
</dbReference>
<feature type="transmembrane region" description="Helical" evidence="9">
    <location>
        <begin position="7"/>
        <end position="25"/>
    </location>
</feature>
<dbReference type="AlphaFoldDB" id="A0A0H3BK28"/>
<dbReference type="PATRIC" id="fig|455434.6.peg.270"/>
<dbReference type="RefSeq" id="WP_012460532.1">
    <property type="nucleotide sequence ID" value="NC_010741.1"/>
</dbReference>
<evidence type="ECO:0000256" key="6">
    <source>
        <dbReference type="ARBA" id="ARBA00022970"/>
    </source>
</evidence>
<accession>A0A0H3BK28</accession>
<feature type="transmembrane region" description="Helical" evidence="9">
    <location>
        <begin position="279"/>
        <end position="306"/>
    </location>
</feature>
<dbReference type="GO" id="GO:0015190">
    <property type="term" value="F:L-leucine transmembrane transporter activity"/>
    <property type="evidence" value="ECO:0007669"/>
    <property type="project" value="TreeGrafter"/>
</dbReference>
<proteinExistence type="inferred from homology"/>
<dbReference type="InterPro" id="IPR004685">
    <property type="entry name" value="Brnchd-chn_aa_trnsp_Livcs"/>
</dbReference>
<dbReference type="Proteomes" id="UP000001202">
    <property type="component" value="Chromosome"/>
</dbReference>
<keyword evidence="3" id="KW-0813">Transport</keyword>
<evidence type="ECO:0000256" key="5">
    <source>
        <dbReference type="ARBA" id="ARBA00022692"/>
    </source>
</evidence>
<feature type="transmembrane region" description="Helical" evidence="9">
    <location>
        <begin position="342"/>
        <end position="363"/>
    </location>
</feature>
<keyword evidence="6" id="KW-0029">Amino-acid transport</keyword>
<evidence type="ECO:0000256" key="9">
    <source>
        <dbReference type="SAM" id="Phobius"/>
    </source>
</evidence>
<dbReference type="GO" id="GO:0015820">
    <property type="term" value="P:L-leucine transport"/>
    <property type="evidence" value="ECO:0007669"/>
    <property type="project" value="TreeGrafter"/>
</dbReference>
<feature type="transmembrane region" description="Helical" evidence="9">
    <location>
        <begin position="236"/>
        <end position="259"/>
    </location>
</feature>
<feature type="transmembrane region" description="Helical" evidence="9">
    <location>
        <begin position="117"/>
        <end position="136"/>
    </location>
</feature>
<keyword evidence="5 9" id="KW-0812">Transmembrane</keyword>
<evidence type="ECO:0000256" key="8">
    <source>
        <dbReference type="ARBA" id="ARBA00023136"/>
    </source>
</evidence>
<dbReference type="KEGG" id="tpp:TPASS_0265"/>
<feature type="transmembrane region" description="Helical" evidence="9">
    <location>
        <begin position="193"/>
        <end position="212"/>
    </location>
</feature>
<protein>
    <submittedName>
        <fullName evidence="10">Amino acid ABC transporter, permease protein</fullName>
    </submittedName>
</protein>
<comment type="subcellular location">
    <subcellularLocation>
        <location evidence="1">Cell membrane</location>
        <topology evidence="1">Multi-pass membrane protein</topology>
    </subcellularLocation>
</comment>